<sequence>MTKQSSSFVHRQGMRSAAALALGIPLILSGLAGPAAAAPASLPTTITSNPDGQQAIYEDGRYIVMLDSAPLATYEGGVAGIGATKPAKGEKLNDGSAHAKKYRAHLTNKQGDVAASEGVKIQKSFTTAVNGFVAELTGLQAAELAKKPGVVAVAPDEQHHPDYSSTGYLDLPGRDGVWAEQYGGAKNAGKGTVVGVIDTGYYPESDFLAGEEVKPLRGKAKVGEPYLTADGKIAMLKADGSTFLGECQPGQEGSGFDGTECNSKVLSARYYADDFLRTVPAQNRNPKESISPLDIASHGTHTASTAAGNSGVTQTVAGRDFGTGNGVAPAAKVSVYKICWEDNDEATGGCYSSASVDAIEQAILDGVDVLNYSISGNNNSVLDPVSVAFLSAAEVGIFVSASAGNAGPGPTTVNHSAPWVTTVAASTFSNELQGTVELSDGTKYRGTSIMNREVPQTTLVLSAEAGAAGATADEAKLCYPGKLDQAKVEGKIVVCDRGVNPRADKSVAVKQAGGVGMVLVNVVPGSLDLDLHAVPTVHIADPSIKDKVAADPTLTAALRNKDTTGLAQSPVPQIAAFSSRGPSTAVDSNLLKPDVAAPGVNVLAGVSPVLGGETNGFMSGTSMAAPHVAGLGALLLAENPRWSPATVKSAMMTTAGELVNEDGSVNEDRFATGAGHVDTARMGDPGLAYDANVEDWLGFIQGTGLDLGLKKKDVIQSKDLNVPSFALGKLAGKVTVERTLTALEPGSYTVDVDLPGVAVKVSPRKLNFTKPGQERKFKVTFQNVNAPLDEFAMGELVWTEEGKRGNGKGSGRSQHTVASPIAVRPVTAVAPASVAFTSDAGNGTGSFKVTSGTNSPIDLAVEGLAKAKAADVEKAPGQPAVIGSNGSTGFAPQEVPEGATLAQFAINAADAGADWDLHVLTPAGTVISAATASASESLVINNPTPGTYYAIAHLFSSPDAKASKGTINTVALSGDSGNLTVSPDPLNLRNGKTSTVKAAWSGLEAGNWVGLVRFSEGISTPVTVNVSGDGTAAQEVAAEGSAVVVEGGASPQPGQRSGL</sequence>
<feature type="active site" description="Charge relay system" evidence="5">
    <location>
        <position position="622"/>
    </location>
</feature>
<comment type="similarity">
    <text evidence="1 5">Belongs to the peptidase S8 family.</text>
</comment>
<dbReference type="InterPro" id="IPR023828">
    <property type="entry name" value="Peptidase_S8_Ser-AS"/>
</dbReference>
<protein>
    <submittedName>
        <fullName evidence="11">S8 family serine peptidase</fullName>
    </submittedName>
</protein>
<dbReference type="InterPro" id="IPR034197">
    <property type="entry name" value="Peptidases_S8_3"/>
</dbReference>
<dbReference type="Pfam" id="PF05922">
    <property type="entry name" value="Inhibitor_I9"/>
    <property type="match status" value="1"/>
</dbReference>
<dbReference type="InterPro" id="IPR010259">
    <property type="entry name" value="S8pro/Inhibitor_I9"/>
</dbReference>
<keyword evidence="3 5" id="KW-0378">Hydrolase</keyword>
<evidence type="ECO:0000313" key="12">
    <source>
        <dbReference type="Proteomes" id="UP000829069"/>
    </source>
</evidence>
<feature type="domain" description="Inhibitor I9" evidence="9">
    <location>
        <begin position="61"/>
        <end position="158"/>
    </location>
</feature>
<evidence type="ECO:0000259" key="8">
    <source>
        <dbReference type="Pfam" id="PF02225"/>
    </source>
</evidence>
<evidence type="ECO:0000256" key="2">
    <source>
        <dbReference type="ARBA" id="ARBA00022670"/>
    </source>
</evidence>
<dbReference type="PROSITE" id="PS51892">
    <property type="entry name" value="SUBTILASE"/>
    <property type="match status" value="1"/>
</dbReference>
<dbReference type="Gene3D" id="2.60.40.2310">
    <property type="match status" value="1"/>
</dbReference>
<dbReference type="Pfam" id="PF02225">
    <property type="entry name" value="PA"/>
    <property type="match status" value="1"/>
</dbReference>
<dbReference type="Proteomes" id="UP000829069">
    <property type="component" value="Chromosome"/>
</dbReference>
<evidence type="ECO:0000313" key="11">
    <source>
        <dbReference type="EMBL" id="UNK45769.1"/>
    </source>
</evidence>
<dbReference type="SUPFAM" id="SSF52743">
    <property type="entry name" value="Subtilisin-like"/>
    <property type="match status" value="1"/>
</dbReference>
<dbReference type="InterPro" id="IPR015500">
    <property type="entry name" value="Peptidase_S8_subtilisin-rel"/>
</dbReference>
<dbReference type="Pfam" id="PF17766">
    <property type="entry name" value="fn3_6"/>
    <property type="match status" value="1"/>
</dbReference>
<feature type="domain" description="Peptidase S8/S53" evidence="7">
    <location>
        <begin position="189"/>
        <end position="668"/>
    </location>
</feature>
<evidence type="ECO:0000259" key="10">
    <source>
        <dbReference type="Pfam" id="PF17766"/>
    </source>
</evidence>
<dbReference type="Gene3D" id="2.60.120.380">
    <property type="match status" value="1"/>
</dbReference>
<feature type="domain" description="Subtilisin-like protease fibronectin type-III" evidence="10">
    <location>
        <begin position="719"/>
        <end position="823"/>
    </location>
</feature>
<evidence type="ECO:0000259" key="9">
    <source>
        <dbReference type="Pfam" id="PF05922"/>
    </source>
</evidence>
<evidence type="ECO:0000256" key="3">
    <source>
        <dbReference type="ARBA" id="ARBA00022801"/>
    </source>
</evidence>
<reference evidence="11 12" key="1">
    <citation type="submission" date="2022-03" db="EMBL/GenBank/DDBJ databases">
        <title>Isotopic signatures of nitrous oxide derived from detoxification processes.</title>
        <authorList>
            <person name="Behrendt U."/>
            <person name="Buchen C."/>
            <person name="Well R."/>
            <person name="Ulrich A."/>
            <person name="Rohe L."/>
            <person name="Kolb S."/>
            <person name="Schloter M."/>
            <person name="Horn M.A."/>
            <person name="Augustin J."/>
        </authorList>
    </citation>
    <scope>NUCLEOTIDE SEQUENCE [LARGE SCALE GENOMIC DNA]</scope>
    <source>
        <strain evidence="11 12">S4-C24</strain>
    </source>
</reference>
<dbReference type="InterPro" id="IPR041469">
    <property type="entry name" value="Subtilisin-like_FN3"/>
</dbReference>
<feature type="chain" id="PRO_5046800058" evidence="6">
    <location>
        <begin position="38"/>
        <end position="1059"/>
    </location>
</feature>
<dbReference type="Gene3D" id="3.40.50.200">
    <property type="entry name" value="Peptidase S8/S53 domain"/>
    <property type="match status" value="1"/>
</dbReference>
<evidence type="ECO:0000256" key="1">
    <source>
        <dbReference type="ARBA" id="ARBA00011073"/>
    </source>
</evidence>
<dbReference type="Gene3D" id="3.30.70.80">
    <property type="entry name" value="Peptidase S8 propeptide/proteinase inhibitor I9"/>
    <property type="match status" value="1"/>
</dbReference>
<evidence type="ECO:0000256" key="6">
    <source>
        <dbReference type="SAM" id="SignalP"/>
    </source>
</evidence>
<dbReference type="InterPro" id="IPR045051">
    <property type="entry name" value="SBT"/>
</dbReference>
<dbReference type="InterPro" id="IPR003137">
    <property type="entry name" value="PA_domain"/>
</dbReference>
<dbReference type="SUPFAM" id="SSF52025">
    <property type="entry name" value="PA domain"/>
    <property type="match status" value="1"/>
</dbReference>
<keyword evidence="2 5" id="KW-0645">Protease</keyword>
<dbReference type="RefSeq" id="WP_241913943.1">
    <property type="nucleotide sequence ID" value="NZ_CP093326.1"/>
</dbReference>
<feature type="active site" description="Charge relay system" evidence="5">
    <location>
        <position position="298"/>
    </location>
</feature>
<dbReference type="PRINTS" id="PR00723">
    <property type="entry name" value="SUBTILISIN"/>
</dbReference>
<feature type="domain" description="PA" evidence="8">
    <location>
        <begin position="474"/>
        <end position="540"/>
    </location>
</feature>
<dbReference type="InterPro" id="IPR036852">
    <property type="entry name" value="Peptidase_S8/S53_dom_sf"/>
</dbReference>
<feature type="active site" description="Charge relay system" evidence="5">
    <location>
        <position position="198"/>
    </location>
</feature>
<organism evidence="11 12">
    <name type="scientific">Arthrobacter sulfonylureivorans</name>
    <dbReference type="NCBI Taxonomy" id="2486855"/>
    <lineage>
        <taxon>Bacteria</taxon>
        <taxon>Bacillati</taxon>
        <taxon>Actinomycetota</taxon>
        <taxon>Actinomycetes</taxon>
        <taxon>Micrococcales</taxon>
        <taxon>Micrococcaceae</taxon>
        <taxon>Arthrobacter</taxon>
    </lineage>
</organism>
<keyword evidence="6" id="KW-0732">Signal</keyword>
<dbReference type="InterPro" id="IPR037045">
    <property type="entry name" value="S8pro/Inhibitor_I9_sf"/>
</dbReference>
<dbReference type="EMBL" id="CP093326">
    <property type="protein sequence ID" value="UNK45769.1"/>
    <property type="molecule type" value="Genomic_DNA"/>
</dbReference>
<dbReference type="Gene3D" id="3.50.30.30">
    <property type="match status" value="1"/>
</dbReference>
<evidence type="ECO:0000256" key="5">
    <source>
        <dbReference type="PROSITE-ProRule" id="PRU01240"/>
    </source>
</evidence>
<gene>
    <name evidence="11" type="ORF">MNQ99_17945</name>
</gene>
<proteinExistence type="inferred from homology"/>
<evidence type="ECO:0000256" key="4">
    <source>
        <dbReference type="ARBA" id="ARBA00022825"/>
    </source>
</evidence>
<dbReference type="InterPro" id="IPR046450">
    <property type="entry name" value="PA_dom_sf"/>
</dbReference>
<keyword evidence="4 5" id="KW-0720">Serine protease</keyword>
<feature type="signal peptide" evidence="6">
    <location>
        <begin position="1"/>
        <end position="37"/>
    </location>
</feature>
<dbReference type="PANTHER" id="PTHR10795">
    <property type="entry name" value="PROPROTEIN CONVERTASE SUBTILISIN/KEXIN"/>
    <property type="match status" value="1"/>
</dbReference>
<dbReference type="Pfam" id="PF00082">
    <property type="entry name" value="Peptidase_S8"/>
    <property type="match status" value="1"/>
</dbReference>
<dbReference type="CDD" id="cd02120">
    <property type="entry name" value="PA_subtilisin_like"/>
    <property type="match status" value="1"/>
</dbReference>
<name>A0ABY3WDI4_9MICC</name>
<evidence type="ECO:0000259" key="7">
    <source>
        <dbReference type="Pfam" id="PF00082"/>
    </source>
</evidence>
<dbReference type="InterPro" id="IPR000209">
    <property type="entry name" value="Peptidase_S8/S53_dom"/>
</dbReference>
<keyword evidence="12" id="KW-1185">Reference proteome</keyword>
<dbReference type="PROSITE" id="PS00138">
    <property type="entry name" value="SUBTILASE_SER"/>
    <property type="match status" value="1"/>
</dbReference>
<accession>A0ABY3WDI4</accession>
<dbReference type="CDD" id="cd04852">
    <property type="entry name" value="Peptidases_S8_3"/>
    <property type="match status" value="1"/>
</dbReference>